<feature type="region of interest" description="Disordered" evidence="3">
    <location>
        <begin position="295"/>
        <end position="341"/>
    </location>
</feature>
<dbReference type="PANTHER" id="PTHR19957">
    <property type="entry name" value="SYNTAXIN"/>
    <property type="match status" value="1"/>
</dbReference>
<keyword evidence="2" id="KW-0175">Coiled coil</keyword>
<reference evidence="5 6" key="1">
    <citation type="submission" date="2024-11" db="EMBL/GenBank/DDBJ databases">
        <title>Chromosome-level genome assembly of the freshwater bivalve Anodonta woodiana.</title>
        <authorList>
            <person name="Chen X."/>
        </authorList>
    </citation>
    <scope>NUCLEOTIDE SEQUENCE [LARGE SCALE GENOMIC DNA]</scope>
    <source>
        <strain evidence="5">MN2024</strain>
        <tissue evidence="5">Gills</tissue>
    </source>
</reference>
<feature type="compositionally biased region" description="Acidic residues" evidence="3">
    <location>
        <begin position="330"/>
        <end position="341"/>
    </location>
</feature>
<sequence length="341" mass="37725">MASFEDDEEEVQFHKYPLRRLELSINKFMKVIQIDLQRLHQHKLNIEKCKKLGDWSSLTSENVNTLRTIQQIKANVREIEKARKQVLDEDLKKFDKKIDGMKTAAIQAVLEFVDISESQKDVTDAETDSASQGEPLLGNDAGPAIPPDTQIPARNTSQELMILQQENAAALESFEQLQESLIELNTMIHDFSTTVEAQQEKIDRIEDNIEKAHESVQSGIFNLGSAAKFKAAVIPIAGAAIGTVVAGPVGLLVGAKIGAVLGAVGGGTMGFLSGKFIKKRQDNITEVELKNLTQKRSFSMPDVAPEETTGSPDASSSWFQWRRKAKSTSEELEREDIETDS</sequence>
<dbReference type="Pfam" id="PF26585">
    <property type="entry name" value="STX17_N"/>
    <property type="match status" value="1"/>
</dbReference>
<accession>A0ABD3V1K2</accession>
<dbReference type="InterPro" id="IPR010989">
    <property type="entry name" value="SNARE"/>
</dbReference>
<name>A0ABD3V1K2_SINWO</name>
<dbReference type="PROSITE" id="PS50192">
    <property type="entry name" value="T_SNARE"/>
    <property type="match status" value="1"/>
</dbReference>
<evidence type="ECO:0000256" key="1">
    <source>
        <dbReference type="ARBA" id="ARBA00009063"/>
    </source>
</evidence>
<dbReference type="InterPro" id="IPR059001">
    <property type="entry name" value="STX17_N"/>
</dbReference>
<proteinExistence type="inferred from homology"/>
<dbReference type="SMART" id="SM00397">
    <property type="entry name" value="t_SNARE"/>
    <property type="match status" value="1"/>
</dbReference>
<dbReference type="InterPro" id="IPR000727">
    <property type="entry name" value="T_SNARE_dom"/>
</dbReference>
<dbReference type="Gene3D" id="1.20.5.110">
    <property type="match status" value="1"/>
</dbReference>
<feature type="compositionally biased region" description="Polar residues" evidence="3">
    <location>
        <begin position="308"/>
        <end position="319"/>
    </location>
</feature>
<dbReference type="EMBL" id="JBJQND010000014">
    <property type="protein sequence ID" value="KAL3854422.1"/>
    <property type="molecule type" value="Genomic_DNA"/>
</dbReference>
<dbReference type="Proteomes" id="UP001634394">
    <property type="component" value="Unassembled WGS sequence"/>
</dbReference>
<dbReference type="SUPFAM" id="SSF47661">
    <property type="entry name" value="t-snare proteins"/>
    <property type="match status" value="1"/>
</dbReference>
<evidence type="ECO:0000256" key="2">
    <source>
        <dbReference type="SAM" id="Coils"/>
    </source>
</evidence>
<dbReference type="PANTHER" id="PTHR19957:SF139">
    <property type="entry name" value="SYNTAXIN-17"/>
    <property type="match status" value="1"/>
</dbReference>
<comment type="similarity">
    <text evidence="1">Belongs to the syntaxin family.</text>
</comment>
<feature type="domain" description="T-SNARE coiled-coil homology" evidence="4">
    <location>
        <begin position="172"/>
        <end position="226"/>
    </location>
</feature>
<feature type="coiled-coil region" evidence="2">
    <location>
        <begin position="160"/>
        <end position="215"/>
    </location>
</feature>
<evidence type="ECO:0000259" key="4">
    <source>
        <dbReference type="PROSITE" id="PS50192"/>
    </source>
</evidence>
<evidence type="ECO:0000313" key="6">
    <source>
        <dbReference type="Proteomes" id="UP001634394"/>
    </source>
</evidence>
<dbReference type="AlphaFoldDB" id="A0ABD3V1K2"/>
<evidence type="ECO:0000313" key="5">
    <source>
        <dbReference type="EMBL" id="KAL3854422.1"/>
    </source>
</evidence>
<dbReference type="InterPro" id="IPR045242">
    <property type="entry name" value="Syntaxin"/>
</dbReference>
<evidence type="ECO:0000256" key="3">
    <source>
        <dbReference type="SAM" id="MobiDB-lite"/>
    </source>
</evidence>
<protein>
    <recommendedName>
        <fullName evidence="4">t-SNARE coiled-coil homology domain-containing protein</fullName>
    </recommendedName>
</protein>
<feature type="region of interest" description="Disordered" evidence="3">
    <location>
        <begin position="120"/>
        <end position="145"/>
    </location>
</feature>
<gene>
    <name evidence="5" type="ORF">ACJMK2_013692</name>
</gene>
<comment type="caution">
    <text evidence="5">The sequence shown here is derived from an EMBL/GenBank/DDBJ whole genome shotgun (WGS) entry which is preliminary data.</text>
</comment>
<organism evidence="5 6">
    <name type="scientific">Sinanodonta woodiana</name>
    <name type="common">Chinese pond mussel</name>
    <name type="synonym">Anodonta woodiana</name>
    <dbReference type="NCBI Taxonomy" id="1069815"/>
    <lineage>
        <taxon>Eukaryota</taxon>
        <taxon>Metazoa</taxon>
        <taxon>Spiralia</taxon>
        <taxon>Lophotrochozoa</taxon>
        <taxon>Mollusca</taxon>
        <taxon>Bivalvia</taxon>
        <taxon>Autobranchia</taxon>
        <taxon>Heteroconchia</taxon>
        <taxon>Palaeoheterodonta</taxon>
        <taxon>Unionida</taxon>
        <taxon>Unionoidea</taxon>
        <taxon>Unionidae</taxon>
        <taxon>Unioninae</taxon>
        <taxon>Sinanodonta</taxon>
    </lineage>
</organism>
<keyword evidence="6" id="KW-1185">Reference proteome</keyword>